<dbReference type="Pfam" id="PF00069">
    <property type="entry name" value="Pkinase"/>
    <property type="match status" value="1"/>
</dbReference>
<dbReference type="InterPro" id="IPR046958">
    <property type="entry name" value="RBK1/2/STUNTED"/>
</dbReference>
<dbReference type="Gene3D" id="1.10.510.10">
    <property type="entry name" value="Transferase(Phosphotransferase) domain 1"/>
    <property type="match status" value="1"/>
</dbReference>
<dbReference type="SUPFAM" id="SSF56112">
    <property type="entry name" value="Protein kinase-like (PK-like)"/>
    <property type="match status" value="1"/>
</dbReference>
<protein>
    <recommendedName>
        <fullName evidence="2">Protein kinase domain-containing protein</fullName>
    </recommendedName>
</protein>
<evidence type="ECO:0000313" key="4">
    <source>
        <dbReference type="Proteomes" id="UP001472677"/>
    </source>
</evidence>
<sequence length="652" mass="73907">MAIKSEIRTANRQVGGLVKAALSPNDLVSIYVFPDTDLHHSLGVWMTKECRKTRREFDGMKRNNLSSASSQTSSRRKAIKKIEKRCAAMAVFIGRNPEETLWRRISYAGYSVNRLLLITAPLGVDKGKIILEMLPFHHLQGFRFNLIPELYLNRSSAVLGHANQESGSEEAESPPFRTISDVESDDNHNDKAVLLNSISIIRRELPEPCLGWPLLRRKSPANQEFKKHEGRDTSVVEWVMSLPDRVTLVVDQIAVHSNQTSFKVETYTNDSSINNHKTGYAAEDSVSSNTEDVEPPNPKPGWPLLRITASTTSIESKEDDKCVPIENALPALRKMPNDLELRCKQFTLRELKQATSGFSPDNLIGEGGCSNVYKGFLPGGKPVAVKIIKSYKEAWSDFSLEVDIVSSLKNKHITPLIGVCVEHDYLISVYDFFPRGSLEEILHGQSRKYVLPWEVRYKMAIAIAEALNYLHDECSPPVIHRDVKSSNILLSDDFQPQLSDFGLAIWGPMDSTNMIDSNVVGTFGYIAPEYFMEGRVSDKIDVYSFGVVLLELLSGRRPISSKAVYKQESLIQWARGLLERGNLQGFVDPALDEDFDVAQMHRMLPISWTYTVQKQVRYYKYYEERRNQQRAIISTPNIWTYQITRKMMTFAD</sequence>
<keyword evidence="4" id="KW-1185">Reference proteome</keyword>
<evidence type="ECO:0000259" key="2">
    <source>
        <dbReference type="PROSITE" id="PS50011"/>
    </source>
</evidence>
<feature type="domain" description="Protein kinase" evidence="2">
    <location>
        <begin position="358"/>
        <end position="652"/>
    </location>
</feature>
<feature type="region of interest" description="Disordered" evidence="1">
    <location>
        <begin position="281"/>
        <end position="301"/>
    </location>
</feature>
<name>A0ABR2BZU8_9ROSI</name>
<dbReference type="PROSITE" id="PS00108">
    <property type="entry name" value="PROTEIN_KINASE_ST"/>
    <property type="match status" value="1"/>
</dbReference>
<dbReference type="InterPro" id="IPR000719">
    <property type="entry name" value="Prot_kinase_dom"/>
</dbReference>
<dbReference type="Gene3D" id="3.30.200.20">
    <property type="entry name" value="Phosphorylase Kinase, domain 1"/>
    <property type="match status" value="1"/>
</dbReference>
<gene>
    <name evidence="3" type="ORF">V6N12_075147</name>
</gene>
<accession>A0ABR2BZU8</accession>
<evidence type="ECO:0000313" key="3">
    <source>
        <dbReference type="EMBL" id="KAK8512573.1"/>
    </source>
</evidence>
<dbReference type="Proteomes" id="UP001472677">
    <property type="component" value="Unassembled WGS sequence"/>
</dbReference>
<dbReference type="EMBL" id="JBBPBM010000072">
    <property type="protein sequence ID" value="KAK8512573.1"/>
    <property type="molecule type" value="Genomic_DNA"/>
</dbReference>
<evidence type="ECO:0000256" key="1">
    <source>
        <dbReference type="SAM" id="MobiDB-lite"/>
    </source>
</evidence>
<comment type="caution">
    <text evidence="3">The sequence shown here is derived from an EMBL/GenBank/DDBJ whole genome shotgun (WGS) entry which is preliminary data.</text>
</comment>
<dbReference type="PANTHER" id="PTHR47987">
    <property type="entry name" value="OS08G0249100 PROTEIN"/>
    <property type="match status" value="1"/>
</dbReference>
<dbReference type="SMART" id="SM00220">
    <property type="entry name" value="S_TKc"/>
    <property type="match status" value="1"/>
</dbReference>
<dbReference type="InterPro" id="IPR008271">
    <property type="entry name" value="Ser/Thr_kinase_AS"/>
</dbReference>
<dbReference type="InterPro" id="IPR011009">
    <property type="entry name" value="Kinase-like_dom_sf"/>
</dbReference>
<reference evidence="3 4" key="1">
    <citation type="journal article" date="2024" name="G3 (Bethesda)">
        <title>Genome assembly of Hibiscus sabdariffa L. provides insights into metabolisms of medicinal natural products.</title>
        <authorList>
            <person name="Kim T."/>
        </authorList>
    </citation>
    <scope>NUCLEOTIDE SEQUENCE [LARGE SCALE GENOMIC DNA]</scope>
    <source>
        <strain evidence="3">TK-2024</strain>
        <tissue evidence="3">Old leaves</tissue>
    </source>
</reference>
<proteinExistence type="predicted"/>
<dbReference type="PANTHER" id="PTHR47987:SF11">
    <property type="entry name" value="RECEPTOR-LIKE CYTOSOLIC SERINE_THREONINE-PROTEIN KINASE RBK1 ISOFORM X1"/>
    <property type="match status" value="1"/>
</dbReference>
<organism evidence="3 4">
    <name type="scientific">Hibiscus sabdariffa</name>
    <name type="common">roselle</name>
    <dbReference type="NCBI Taxonomy" id="183260"/>
    <lineage>
        <taxon>Eukaryota</taxon>
        <taxon>Viridiplantae</taxon>
        <taxon>Streptophyta</taxon>
        <taxon>Embryophyta</taxon>
        <taxon>Tracheophyta</taxon>
        <taxon>Spermatophyta</taxon>
        <taxon>Magnoliopsida</taxon>
        <taxon>eudicotyledons</taxon>
        <taxon>Gunneridae</taxon>
        <taxon>Pentapetalae</taxon>
        <taxon>rosids</taxon>
        <taxon>malvids</taxon>
        <taxon>Malvales</taxon>
        <taxon>Malvaceae</taxon>
        <taxon>Malvoideae</taxon>
        <taxon>Hibiscus</taxon>
    </lineage>
</organism>
<dbReference type="PROSITE" id="PS50011">
    <property type="entry name" value="PROTEIN_KINASE_DOM"/>
    <property type="match status" value="1"/>
</dbReference>